<dbReference type="KEGG" id="dpx:DAPPUDRAFT_115089"/>
<feature type="compositionally biased region" description="Acidic residues" evidence="1">
    <location>
        <begin position="208"/>
        <end position="225"/>
    </location>
</feature>
<name>E9HK67_DAPPU</name>
<reference evidence="2 3" key="1">
    <citation type="journal article" date="2011" name="Science">
        <title>The ecoresponsive genome of Daphnia pulex.</title>
        <authorList>
            <person name="Colbourne J.K."/>
            <person name="Pfrender M.E."/>
            <person name="Gilbert D."/>
            <person name="Thomas W.K."/>
            <person name="Tucker A."/>
            <person name="Oakley T.H."/>
            <person name="Tokishita S."/>
            <person name="Aerts A."/>
            <person name="Arnold G.J."/>
            <person name="Basu M.K."/>
            <person name="Bauer D.J."/>
            <person name="Caceres C.E."/>
            <person name="Carmel L."/>
            <person name="Casola C."/>
            <person name="Choi J.H."/>
            <person name="Detter J.C."/>
            <person name="Dong Q."/>
            <person name="Dusheyko S."/>
            <person name="Eads B.D."/>
            <person name="Frohlich T."/>
            <person name="Geiler-Samerotte K.A."/>
            <person name="Gerlach D."/>
            <person name="Hatcher P."/>
            <person name="Jogdeo S."/>
            <person name="Krijgsveld J."/>
            <person name="Kriventseva E.V."/>
            <person name="Kultz D."/>
            <person name="Laforsch C."/>
            <person name="Lindquist E."/>
            <person name="Lopez J."/>
            <person name="Manak J.R."/>
            <person name="Muller J."/>
            <person name="Pangilinan J."/>
            <person name="Patwardhan R.P."/>
            <person name="Pitluck S."/>
            <person name="Pritham E.J."/>
            <person name="Rechtsteiner A."/>
            <person name="Rho M."/>
            <person name="Rogozin I.B."/>
            <person name="Sakarya O."/>
            <person name="Salamov A."/>
            <person name="Schaack S."/>
            <person name="Shapiro H."/>
            <person name="Shiga Y."/>
            <person name="Skalitzky C."/>
            <person name="Smith Z."/>
            <person name="Souvorov A."/>
            <person name="Sung W."/>
            <person name="Tang Z."/>
            <person name="Tsuchiya D."/>
            <person name="Tu H."/>
            <person name="Vos H."/>
            <person name="Wang M."/>
            <person name="Wolf Y.I."/>
            <person name="Yamagata H."/>
            <person name="Yamada T."/>
            <person name="Ye Y."/>
            <person name="Shaw J.R."/>
            <person name="Andrews J."/>
            <person name="Crease T.J."/>
            <person name="Tang H."/>
            <person name="Lucas S.M."/>
            <person name="Robertson H.M."/>
            <person name="Bork P."/>
            <person name="Koonin E.V."/>
            <person name="Zdobnov E.M."/>
            <person name="Grigoriev I.V."/>
            <person name="Lynch M."/>
            <person name="Boore J.L."/>
        </authorList>
    </citation>
    <scope>NUCLEOTIDE SEQUENCE [LARGE SCALE GENOMIC DNA]</scope>
</reference>
<evidence type="ECO:0000256" key="1">
    <source>
        <dbReference type="SAM" id="MobiDB-lite"/>
    </source>
</evidence>
<evidence type="ECO:0000313" key="2">
    <source>
        <dbReference type="EMBL" id="EFX67829.1"/>
    </source>
</evidence>
<feature type="region of interest" description="Disordered" evidence="1">
    <location>
        <begin position="185"/>
        <end position="227"/>
    </location>
</feature>
<sequence>MDYILTREKKGDYPKFLKAMSDFEDYLRHSADVSKCIAYCLSKLPIAPTLRSHGDHASVVSLEGNLPCFGNVAFYCPIGYHKESTCPIDGPLWDEIRGILIAPMESKTSLQRLMESLSWRISPLHGTLEILDSEKVVRFPLDTACYSLPVAVDEESRDVSVASTRCVPIADFDRISPCVAEVMPEDKDSSMDNTLPVPLPKSPREVVSNDDEELTQEMNDADETPEERLENMRRFREFLRNHDHAASLQRYRVKLNRQLAQRLSRLATGKDDPVSLDDDDIPCFGNVAFYCPIGYHKESTCPIDGPLWDEIHDILTDPEKKRKTSLQRLIETLSWRMDPMVGLLIILQSEEVVRSFKRSGKSPVDDVERAERDISLPAAVDVESARGVVSSTPSASTPCLAIAKTVDTDGEDAAVRCDAKEDEDLAVGGDFAHEPV</sequence>
<dbReference type="HOGENOM" id="CLU_628922_0_0_1"/>
<evidence type="ECO:0000313" key="3">
    <source>
        <dbReference type="Proteomes" id="UP000000305"/>
    </source>
</evidence>
<protein>
    <submittedName>
        <fullName evidence="2">Uncharacterized protein</fullName>
    </submittedName>
</protein>
<keyword evidence="3" id="KW-1185">Reference proteome</keyword>
<accession>E9HK67</accession>
<proteinExistence type="predicted"/>
<dbReference type="Proteomes" id="UP000000305">
    <property type="component" value="Unassembled WGS sequence"/>
</dbReference>
<dbReference type="AlphaFoldDB" id="E9HK67"/>
<dbReference type="InParanoid" id="E9HK67"/>
<organism evidence="2 3">
    <name type="scientific">Daphnia pulex</name>
    <name type="common">Water flea</name>
    <dbReference type="NCBI Taxonomy" id="6669"/>
    <lineage>
        <taxon>Eukaryota</taxon>
        <taxon>Metazoa</taxon>
        <taxon>Ecdysozoa</taxon>
        <taxon>Arthropoda</taxon>
        <taxon>Crustacea</taxon>
        <taxon>Branchiopoda</taxon>
        <taxon>Diplostraca</taxon>
        <taxon>Cladocera</taxon>
        <taxon>Anomopoda</taxon>
        <taxon>Daphniidae</taxon>
        <taxon>Daphnia</taxon>
    </lineage>
</organism>
<dbReference type="EMBL" id="GL732667">
    <property type="protein sequence ID" value="EFX67829.1"/>
    <property type="molecule type" value="Genomic_DNA"/>
</dbReference>
<gene>
    <name evidence="2" type="ORF">DAPPUDRAFT_115089</name>
</gene>